<evidence type="ECO:0000313" key="13">
    <source>
        <dbReference type="Proteomes" id="UP000002258"/>
    </source>
</evidence>
<evidence type="ECO:0000256" key="10">
    <source>
        <dbReference type="ARBA" id="ARBA00023306"/>
    </source>
</evidence>
<dbReference type="GO" id="GO:0000796">
    <property type="term" value="C:condensin complex"/>
    <property type="evidence" value="ECO:0007669"/>
    <property type="project" value="InterPro"/>
</dbReference>
<feature type="region of interest" description="Disordered" evidence="11">
    <location>
        <begin position="94"/>
        <end position="115"/>
    </location>
</feature>
<dbReference type="GO" id="GO:0003682">
    <property type="term" value="F:chromatin binding"/>
    <property type="evidence" value="ECO:0007669"/>
    <property type="project" value="TreeGrafter"/>
</dbReference>
<dbReference type="OrthoDB" id="362021at2759"/>
<dbReference type="GO" id="GO:0005737">
    <property type="term" value="C:cytoplasm"/>
    <property type="evidence" value="ECO:0007669"/>
    <property type="project" value="UniProtKB-SubCell"/>
</dbReference>
<dbReference type="GeneID" id="4851561"/>
<dbReference type="AlphaFoldDB" id="A3GH12"/>
<dbReference type="PIRSF" id="PIRSF017126">
    <property type="entry name" value="Condensin_H"/>
    <property type="match status" value="1"/>
</dbReference>
<proteinExistence type="inferred from homology"/>
<feature type="compositionally biased region" description="Basic and acidic residues" evidence="11">
    <location>
        <begin position="98"/>
        <end position="110"/>
    </location>
</feature>
<sequence>MSAGGVGGSMLGKRSTNVTDFEMWIRMATDNKINAKNSWDFALIDYFHDLSLLREGRSINFQKASATLDGCVKIYSSRVDSAASETSRLLTGLASSKTSDEVEGQVRTDEQNGTEDEISVKRRRRTDRVETTLVGSFEDIRSSVIEKELSVDPIFKRALSNFDEGGSKSLLLHILNIDKVGRVAFDTTSDPKLVEKGMNHSEETVDKTDLADDSLDRLERFLFQDGFEDTMISHNISRLQEAVEDVFTQENLLGSILPKEFKEDNDINNYDFQDDLDEGEEDEVSEEYGLQNAITGVMSEVDVNNTIQRIFDDTELPFQEDDKDMVGESVDIPDYELLAYFDKNLKPSLSNKNHWKISNLKRNVRESVKKGPKLNVPKPEQKLIDFGGEEIDEDDLFADPAAPPVLPKSHRESRHVLTEDFQFTAKRLISLFTKPMLLKTFNKKRMVYSKKTTASELSVPADENYWSNRYQEREEMERSRLMDDVYREDIEELHQSYHASFFQEGEEGEDNFDGYVDPMEGNELIPASSFGLKPRFLNFSKVAKRVDIKLLKSNLWDRLKQESIFQTSADKHANGLDRKSDSTEEYSENDENNSRETVCFSSVVHSIEGKYTKAERSDISTSFYFICLLHLANEHSFSIENNQDYTDLVIAN</sequence>
<evidence type="ECO:0000256" key="4">
    <source>
        <dbReference type="ARBA" id="ARBA00016065"/>
    </source>
</evidence>
<dbReference type="Pfam" id="PF05786">
    <property type="entry name" value="Cnd2"/>
    <property type="match status" value="2"/>
</dbReference>
<keyword evidence="5" id="KW-0158">Chromosome</keyword>
<evidence type="ECO:0000256" key="8">
    <source>
        <dbReference type="ARBA" id="ARBA00022776"/>
    </source>
</evidence>
<comment type="similarity">
    <text evidence="3">Belongs to the CND2 (condensin subunit 2) family.</text>
</comment>
<evidence type="ECO:0000256" key="3">
    <source>
        <dbReference type="ARBA" id="ARBA00009471"/>
    </source>
</evidence>
<dbReference type="GO" id="GO:0007076">
    <property type="term" value="P:mitotic chromosome condensation"/>
    <property type="evidence" value="ECO:0007669"/>
    <property type="project" value="InterPro"/>
</dbReference>
<dbReference type="Proteomes" id="UP000002258">
    <property type="component" value="Chromosome 1"/>
</dbReference>
<evidence type="ECO:0000256" key="9">
    <source>
        <dbReference type="ARBA" id="ARBA00023067"/>
    </source>
</evidence>
<name>A3GH12_PICST</name>
<feature type="compositionally biased region" description="Basic and acidic residues" evidence="11">
    <location>
        <begin position="572"/>
        <end position="582"/>
    </location>
</feature>
<reference evidence="12 13" key="1">
    <citation type="journal article" date="2007" name="Nat. Biotechnol.">
        <title>Genome sequence of the lignocellulose-bioconverting and xylose-fermenting yeast Pichia stipitis.</title>
        <authorList>
            <person name="Jeffries T.W."/>
            <person name="Grigoriev I.V."/>
            <person name="Grimwood J."/>
            <person name="Laplaza J.M."/>
            <person name="Aerts A."/>
            <person name="Salamov A."/>
            <person name="Schmutz J."/>
            <person name="Lindquist E."/>
            <person name="Dehal P."/>
            <person name="Shapiro H."/>
            <person name="Jin Y.S."/>
            <person name="Passoth V."/>
            <person name="Richardson P.M."/>
        </authorList>
    </citation>
    <scope>NUCLEOTIDE SEQUENCE [LARGE SCALE GENOMIC DNA]</scope>
    <source>
        <strain evidence="13">ATCC 58785 / CBS 6054 / NBRC 10063 / NRRL Y-11545</strain>
    </source>
</reference>
<dbReference type="PANTHER" id="PTHR13108">
    <property type="entry name" value="CONDENSIN COMPLEX SUBUNIT 2"/>
    <property type="match status" value="1"/>
</dbReference>
<dbReference type="PANTHER" id="PTHR13108:SF9">
    <property type="entry name" value="CONDENSIN COMPLEX SUBUNIT 2"/>
    <property type="match status" value="1"/>
</dbReference>
<dbReference type="OMA" id="FRKTCAD"/>
<dbReference type="KEGG" id="pic:PICST_52712"/>
<feature type="region of interest" description="Disordered" evidence="11">
    <location>
        <begin position="572"/>
        <end position="594"/>
    </location>
</feature>
<dbReference type="GO" id="GO:0051301">
    <property type="term" value="P:cell division"/>
    <property type="evidence" value="ECO:0007669"/>
    <property type="project" value="UniProtKB-KW"/>
</dbReference>
<keyword evidence="10" id="KW-0131">Cell cycle</keyword>
<evidence type="ECO:0000313" key="12">
    <source>
        <dbReference type="EMBL" id="EAZ64012.2"/>
    </source>
</evidence>
<evidence type="ECO:0000256" key="1">
    <source>
        <dbReference type="ARBA" id="ARBA00004286"/>
    </source>
</evidence>
<dbReference type="STRING" id="322104.A3GH12"/>
<dbReference type="InParanoid" id="A3GH12"/>
<keyword evidence="7" id="KW-0132">Cell division</keyword>
<dbReference type="eggNOG" id="KOG2328">
    <property type="taxonomic scope" value="Eukaryota"/>
</dbReference>
<evidence type="ECO:0000256" key="11">
    <source>
        <dbReference type="SAM" id="MobiDB-lite"/>
    </source>
</evidence>
<accession>A3GH12</accession>
<evidence type="ECO:0000256" key="7">
    <source>
        <dbReference type="ARBA" id="ARBA00022618"/>
    </source>
</evidence>
<keyword evidence="6" id="KW-0963">Cytoplasm</keyword>
<dbReference type="InterPro" id="IPR022816">
    <property type="entry name" value="Condensin_barren_su2"/>
</dbReference>
<evidence type="ECO:0000256" key="6">
    <source>
        <dbReference type="ARBA" id="ARBA00022490"/>
    </source>
</evidence>
<organism evidence="12 13">
    <name type="scientific">Scheffersomyces stipitis (strain ATCC 58785 / CBS 6054 / NBRC 10063 / NRRL Y-11545)</name>
    <name type="common">Yeast</name>
    <name type="synonym">Pichia stipitis</name>
    <dbReference type="NCBI Taxonomy" id="322104"/>
    <lineage>
        <taxon>Eukaryota</taxon>
        <taxon>Fungi</taxon>
        <taxon>Dikarya</taxon>
        <taxon>Ascomycota</taxon>
        <taxon>Saccharomycotina</taxon>
        <taxon>Pichiomycetes</taxon>
        <taxon>Debaryomycetaceae</taxon>
        <taxon>Scheffersomyces</taxon>
    </lineage>
</organism>
<comment type="subcellular location">
    <subcellularLocation>
        <location evidence="1">Chromosome</location>
    </subcellularLocation>
    <subcellularLocation>
        <location evidence="2">Cytoplasm</location>
    </subcellularLocation>
</comment>
<keyword evidence="9" id="KW-0226">DNA condensation</keyword>
<keyword evidence="13" id="KW-1185">Reference proteome</keyword>
<evidence type="ECO:0000256" key="2">
    <source>
        <dbReference type="ARBA" id="ARBA00004496"/>
    </source>
</evidence>
<evidence type="ECO:0000256" key="5">
    <source>
        <dbReference type="ARBA" id="ARBA00022454"/>
    </source>
</evidence>
<protein>
    <recommendedName>
        <fullName evidence="4">Condensin complex subunit 2</fullName>
    </recommendedName>
</protein>
<dbReference type="EMBL" id="AAVQ01000001">
    <property type="protein sequence ID" value="EAZ64012.2"/>
    <property type="molecule type" value="Genomic_DNA"/>
</dbReference>
<keyword evidence="8" id="KW-0498">Mitosis</keyword>
<dbReference type="RefSeq" id="XP_001388035.2">
    <property type="nucleotide sequence ID" value="XM_001387998.1"/>
</dbReference>
<dbReference type="HOGENOM" id="CLU_010510_0_1_1"/>
<gene>
    <name evidence="12" type="ORF">PICST_52712</name>
</gene>
<comment type="caution">
    <text evidence="12">The sequence shown here is derived from an EMBL/GenBank/DDBJ whole genome shotgun (WGS) entry which is preliminary data.</text>
</comment>